<reference evidence="1" key="1">
    <citation type="journal article" date="2019" name="MBio">
        <title>Virus Genomes from Deep Sea Sediments Expand the Ocean Megavirome and Support Independent Origins of Viral Gigantism.</title>
        <authorList>
            <person name="Backstrom D."/>
            <person name="Yutin N."/>
            <person name="Jorgensen S.L."/>
            <person name="Dharamshi J."/>
            <person name="Homa F."/>
            <person name="Zaremba-Niedwiedzka K."/>
            <person name="Spang A."/>
            <person name="Wolf Y.I."/>
            <person name="Koonin E.V."/>
            <person name="Ettema T.J."/>
        </authorList>
    </citation>
    <scope>NUCLEOTIDE SEQUENCE</scope>
</reference>
<name>A0A481Z699_9VIRU</name>
<proteinExistence type="predicted"/>
<protein>
    <submittedName>
        <fullName evidence="1">Uncharacterized protein</fullName>
    </submittedName>
</protein>
<sequence length="430" mass="49358">MDQPENLIASSDLVKVLVQLDDQSFNLLVDYLKNRKELSNNSGELGRFLRLRRIDPDSVSKGLVVLIDSSPMVKKNFIQALFANKSDSIQPELFLVRDNHLKVKDKTILPILEGLNSPYFQSQETKNNYCKEESPTPFNDRPILKSPPSDSINHVRNPIPYFQDQLIQSSRPNFLPLNQLIQKFSVLSSEEIGDIWLQLTLSELLLPQFYQELLNLLIKDKDEAIRAFSVLIDLDERSLQKTAELLWNHGINIYSLEEQPKQEKVSKLEKAPNNLEPLNYSTSPFPLEFLDSSNRSTESKTTNVICHNKLPDNLGRLNVVKKTDSSLLQSWIILKKNLTPQDREMIGNWIGLSEDQILYLKENVSSVSYFLSNRLHIVRAIDALKIKYGRPKWLVDLAKIMKIRLGCPKVSTEFNSVRAPYQLAPIKIDF</sequence>
<gene>
    <name evidence="1" type="ORF">LCPAC201_02230</name>
</gene>
<dbReference type="EMBL" id="MK500502">
    <property type="protein sequence ID" value="QBK90922.1"/>
    <property type="molecule type" value="Genomic_DNA"/>
</dbReference>
<organism evidence="1">
    <name type="scientific">Pithovirus LCPAC201</name>
    <dbReference type="NCBI Taxonomy" id="2506591"/>
    <lineage>
        <taxon>Viruses</taxon>
        <taxon>Pithoviruses</taxon>
    </lineage>
</organism>
<evidence type="ECO:0000313" key="1">
    <source>
        <dbReference type="EMBL" id="QBK90922.1"/>
    </source>
</evidence>
<accession>A0A481Z699</accession>